<evidence type="ECO:0000256" key="8">
    <source>
        <dbReference type="PIRSR" id="PIRSR000077-1"/>
    </source>
</evidence>
<feature type="site" description="Deprotonates C-terminal active site Cys" evidence="8">
    <location>
        <position position="27"/>
    </location>
</feature>
<dbReference type="InterPro" id="IPR013766">
    <property type="entry name" value="Thioredoxin_domain"/>
</dbReference>
<name>A0A520S0K9_9GAMM</name>
<organism evidence="11 12">
    <name type="scientific">OM182 bacterium</name>
    <dbReference type="NCBI Taxonomy" id="2510334"/>
    <lineage>
        <taxon>Bacteria</taxon>
        <taxon>Pseudomonadati</taxon>
        <taxon>Pseudomonadota</taxon>
        <taxon>Gammaproteobacteria</taxon>
        <taxon>OMG group</taxon>
        <taxon>OM182 clade</taxon>
    </lineage>
</organism>
<dbReference type="PROSITE" id="PS51352">
    <property type="entry name" value="THIOREDOXIN_2"/>
    <property type="match status" value="1"/>
</dbReference>
<dbReference type="PRINTS" id="PR00421">
    <property type="entry name" value="THIOREDOXIN"/>
</dbReference>
<evidence type="ECO:0000256" key="4">
    <source>
        <dbReference type="ARBA" id="ARBA00023157"/>
    </source>
</evidence>
<evidence type="ECO:0000256" key="1">
    <source>
        <dbReference type="ARBA" id="ARBA00008987"/>
    </source>
</evidence>
<evidence type="ECO:0000256" key="3">
    <source>
        <dbReference type="ARBA" id="ARBA00022982"/>
    </source>
</evidence>
<dbReference type="EMBL" id="SHAH01000040">
    <property type="protein sequence ID" value="RZO76008.1"/>
    <property type="molecule type" value="Genomic_DNA"/>
</dbReference>
<dbReference type="GO" id="GO:0045454">
    <property type="term" value="P:cell redox homeostasis"/>
    <property type="evidence" value="ECO:0007669"/>
    <property type="project" value="TreeGrafter"/>
</dbReference>
<gene>
    <name evidence="11" type="primary">trxA</name>
    <name evidence="11" type="ORF">EVA69_03480</name>
</gene>
<dbReference type="SUPFAM" id="SSF52833">
    <property type="entry name" value="Thioredoxin-like"/>
    <property type="match status" value="1"/>
</dbReference>
<evidence type="ECO:0000256" key="5">
    <source>
        <dbReference type="ARBA" id="ARBA00023284"/>
    </source>
</evidence>
<comment type="caution">
    <text evidence="11">The sequence shown here is derived from an EMBL/GenBank/DDBJ whole genome shotgun (WGS) entry which is preliminary data.</text>
</comment>
<dbReference type="InterPro" id="IPR005746">
    <property type="entry name" value="Thioredoxin"/>
</dbReference>
<keyword evidence="5 9" id="KW-0676">Redox-active center</keyword>
<keyword evidence="2" id="KW-0813">Transport</keyword>
<comment type="similarity">
    <text evidence="1 7">Belongs to the thioredoxin family.</text>
</comment>
<dbReference type="GO" id="GO:0015035">
    <property type="term" value="F:protein-disulfide reductase activity"/>
    <property type="evidence" value="ECO:0007669"/>
    <property type="project" value="UniProtKB-UniRule"/>
</dbReference>
<feature type="site" description="Contributes to redox potential value" evidence="8">
    <location>
        <position position="35"/>
    </location>
</feature>
<protein>
    <recommendedName>
        <fullName evidence="6 7">Thioredoxin</fullName>
    </recommendedName>
</protein>
<dbReference type="Pfam" id="PF00085">
    <property type="entry name" value="Thioredoxin"/>
    <property type="match status" value="1"/>
</dbReference>
<keyword evidence="4 9" id="KW-1015">Disulfide bond</keyword>
<dbReference type="CDD" id="cd02947">
    <property type="entry name" value="TRX_family"/>
    <property type="match status" value="1"/>
</dbReference>
<feature type="active site" description="Nucleophile" evidence="8">
    <location>
        <position position="36"/>
    </location>
</feature>
<dbReference type="PANTHER" id="PTHR45663:SF11">
    <property type="entry name" value="GEO12009P1"/>
    <property type="match status" value="1"/>
</dbReference>
<feature type="site" description="Contributes to redox potential value" evidence="8">
    <location>
        <position position="34"/>
    </location>
</feature>
<dbReference type="NCBIfam" id="TIGR01068">
    <property type="entry name" value="thioredoxin"/>
    <property type="match status" value="1"/>
</dbReference>
<evidence type="ECO:0000259" key="10">
    <source>
        <dbReference type="PROSITE" id="PS51352"/>
    </source>
</evidence>
<evidence type="ECO:0000313" key="12">
    <source>
        <dbReference type="Proteomes" id="UP000320404"/>
    </source>
</evidence>
<dbReference type="AlphaFoldDB" id="A0A520S0K9"/>
<dbReference type="PIRSF" id="PIRSF000077">
    <property type="entry name" value="Thioredoxin"/>
    <property type="match status" value="1"/>
</dbReference>
<dbReference type="PANTHER" id="PTHR45663">
    <property type="entry name" value="GEO12009P1"/>
    <property type="match status" value="1"/>
</dbReference>
<proteinExistence type="inferred from homology"/>
<evidence type="ECO:0000256" key="7">
    <source>
        <dbReference type="PIRNR" id="PIRNR000077"/>
    </source>
</evidence>
<dbReference type="FunFam" id="3.40.30.10:FF:000001">
    <property type="entry name" value="Thioredoxin"/>
    <property type="match status" value="1"/>
</dbReference>
<evidence type="ECO:0000256" key="2">
    <source>
        <dbReference type="ARBA" id="ARBA00022448"/>
    </source>
</evidence>
<dbReference type="Gene3D" id="3.40.30.10">
    <property type="entry name" value="Glutaredoxin"/>
    <property type="match status" value="1"/>
</dbReference>
<evidence type="ECO:0000256" key="6">
    <source>
        <dbReference type="NCBIfam" id="TIGR01068"/>
    </source>
</evidence>
<accession>A0A520S0K9</accession>
<dbReference type="InterPro" id="IPR036249">
    <property type="entry name" value="Thioredoxin-like_sf"/>
</dbReference>
<dbReference type="GO" id="GO:0005829">
    <property type="term" value="C:cytosol"/>
    <property type="evidence" value="ECO:0007669"/>
    <property type="project" value="TreeGrafter"/>
</dbReference>
<dbReference type="Proteomes" id="UP000320404">
    <property type="component" value="Unassembled WGS sequence"/>
</dbReference>
<feature type="active site" description="Nucleophile" evidence="8">
    <location>
        <position position="33"/>
    </location>
</feature>
<keyword evidence="3" id="KW-0249">Electron transport</keyword>
<feature type="domain" description="Thioredoxin" evidence="10">
    <location>
        <begin position="1"/>
        <end position="108"/>
    </location>
</feature>
<dbReference type="PROSITE" id="PS00194">
    <property type="entry name" value="THIOREDOXIN_1"/>
    <property type="match status" value="1"/>
</dbReference>
<sequence>MSDNIVHTSDSSFEQDVLQADGPVLVDFWAEWCGPCKMIAPVLEEVAVDYEGKLKICKMDVDSNTETAPKYGIRGIPTLILFNNGEKVGEKVGALSKSQLSAFIDSAI</sequence>
<evidence type="ECO:0000256" key="9">
    <source>
        <dbReference type="PIRSR" id="PIRSR000077-4"/>
    </source>
</evidence>
<feature type="disulfide bond" description="Redox-active" evidence="9">
    <location>
        <begin position="33"/>
        <end position="36"/>
    </location>
</feature>
<evidence type="ECO:0000313" key="11">
    <source>
        <dbReference type="EMBL" id="RZO76008.1"/>
    </source>
</evidence>
<reference evidence="11 12" key="1">
    <citation type="submission" date="2019-02" db="EMBL/GenBank/DDBJ databases">
        <title>Prokaryotic population dynamics and viral predation in marine succession experiment using metagenomics: the confinement effect.</title>
        <authorList>
            <person name="Haro-Moreno J.M."/>
            <person name="Rodriguez-Valera F."/>
            <person name="Lopez-Perez M."/>
        </authorList>
    </citation>
    <scope>NUCLEOTIDE SEQUENCE [LARGE SCALE GENOMIC DNA]</scope>
    <source>
        <strain evidence="11">MED-G158</strain>
    </source>
</reference>
<dbReference type="InterPro" id="IPR017937">
    <property type="entry name" value="Thioredoxin_CS"/>
</dbReference>
<dbReference type="NCBIfam" id="NF006898">
    <property type="entry name" value="PRK09381.1"/>
    <property type="match status" value="1"/>
</dbReference>